<protein>
    <submittedName>
        <fullName evidence="1">Uncharacterized protein</fullName>
    </submittedName>
</protein>
<gene>
    <name evidence="1" type="ORF">NUW54_g2908</name>
</gene>
<accession>A0ACC1Q277</accession>
<comment type="caution">
    <text evidence="1">The sequence shown here is derived from an EMBL/GenBank/DDBJ whole genome shotgun (WGS) entry which is preliminary data.</text>
</comment>
<keyword evidence="2" id="KW-1185">Reference proteome</keyword>
<dbReference type="EMBL" id="JANSHE010000579">
    <property type="protein sequence ID" value="KAJ3009103.1"/>
    <property type="molecule type" value="Genomic_DNA"/>
</dbReference>
<evidence type="ECO:0000313" key="1">
    <source>
        <dbReference type="EMBL" id="KAJ3009103.1"/>
    </source>
</evidence>
<sequence>MASSSSYPSVAPTPRREVPSHGITSDMSIPIYPNTSHPTGRAPLHTERPFPFANCYFWVNNMTYIRVRRVDAKFDDDKAIEVSSWEHASMSVILCKDQHRIAASQATSDDRREHDTFTQLESESQNALISSRGASDPVPTRQSTSSTQDSQTSPPSDASFGGKLHAFIQDNLLQDEPSTSELPPHDSPKHDPNIEAIFRMDVFGLTHDDGAEILPLVDVWYELAEHLTADTIPDTRGFYEERDAIVKIVKDARARSPNVPVPLRNEDGLSMMSEDLSFEDNVERAPLASDIVYGEIASPPGPGSDPEVNEVFSEDVAADVDTPVSLQFARTHSPVEPRGLPSDVRQAEGRVAPVGEVSKVRVVFASFSTIGIDFASRIVQDARARSPHVPVPLRNEDGLSIMSEDFSFEDNAERAPLASDIVYCYGEIASLSPTRSLGSDPVNDGPRRMCRSSMNTGPFDAVPDAIESHTLWLLGEPFYVQLRRKLREI</sequence>
<dbReference type="Proteomes" id="UP001144978">
    <property type="component" value="Unassembled WGS sequence"/>
</dbReference>
<reference evidence="1" key="1">
    <citation type="submission" date="2022-08" db="EMBL/GenBank/DDBJ databases">
        <title>Genome Sequence of Pycnoporus sanguineus.</title>
        <authorList>
            <person name="Buettner E."/>
        </authorList>
    </citation>
    <scope>NUCLEOTIDE SEQUENCE</scope>
    <source>
        <strain evidence="1">CG-C14</strain>
    </source>
</reference>
<proteinExistence type="predicted"/>
<name>A0ACC1Q277_9APHY</name>
<evidence type="ECO:0000313" key="2">
    <source>
        <dbReference type="Proteomes" id="UP001144978"/>
    </source>
</evidence>
<organism evidence="1 2">
    <name type="scientific">Trametes sanguinea</name>
    <dbReference type="NCBI Taxonomy" id="158606"/>
    <lineage>
        <taxon>Eukaryota</taxon>
        <taxon>Fungi</taxon>
        <taxon>Dikarya</taxon>
        <taxon>Basidiomycota</taxon>
        <taxon>Agaricomycotina</taxon>
        <taxon>Agaricomycetes</taxon>
        <taxon>Polyporales</taxon>
        <taxon>Polyporaceae</taxon>
        <taxon>Trametes</taxon>
    </lineage>
</organism>